<accession>A0A6G4VM66</accession>
<dbReference type="RefSeq" id="WP_165270405.1">
    <property type="nucleotide sequence ID" value="NZ_JAAKZY010000348.1"/>
</dbReference>
<reference evidence="2 3" key="1">
    <citation type="submission" date="2020-02" db="EMBL/GenBank/DDBJ databases">
        <title>Whole-genome analyses of novel actinobacteria.</title>
        <authorList>
            <person name="Sahin N."/>
            <person name="Gencbay T."/>
        </authorList>
    </citation>
    <scope>NUCLEOTIDE SEQUENCE [LARGE SCALE GENOMIC DNA]</scope>
    <source>
        <strain evidence="2 3">HC44</strain>
    </source>
</reference>
<dbReference type="Proteomes" id="UP000472335">
    <property type="component" value="Unassembled WGS sequence"/>
</dbReference>
<comment type="caution">
    <text evidence="2">The sequence shown here is derived from an EMBL/GenBank/DDBJ whole genome shotgun (WGS) entry which is preliminary data.</text>
</comment>
<sequence>MTAVWVAVGTGAGSLGAWQLASADGDGGAHGRALDDAAVRRALAEGTRSAPSTLGSGSAPSSDSPGATTAPRPSRSPRTDTVHFAGGSATAECRADGSVFLVSWSPADGYQFDEDVARGPAPVARLEAEPIADDADDLAYDVTCVADGPKAQRVPGADD</sequence>
<evidence type="ECO:0000313" key="2">
    <source>
        <dbReference type="EMBL" id="NGO15262.1"/>
    </source>
</evidence>
<evidence type="ECO:0000256" key="1">
    <source>
        <dbReference type="SAM" id="MobiDB-lite"/>
    </source>
</evidence>
<dbReference type="EMBL" id="JAAKZY010000348">
    <property type="protein sequence ID" value="NGO15262.1"/>
    <property type="molecule type" value="Genomic_DNA"/>
</dbReference>
<proteinExistence type="predicted"/>
<organism evidence="2 3">
    <name type="scientific">Streptomyces scabichelini</name>
    <dbReference type="NCBI Taxonomy" id="2711217"/>
    <lineage>
        <taxon>Bacteria</taxon>
        <taxon>Bacillati</taxon>
        <taxon>Actinomycetota</taxon>
        <taxon>Actinomycetes</taxon>
        <taxon>Kitasatosporales</taxon>
        <taxon>Streptomycetaceae</taxon>
        <taxon>Streptomyces</taxon>
    </lineage>
</organism>
<feature type="compositionally biased region" description="Low complexity" evidence="1">
    <location>
        <begin position="49"/>
        <end position="71"/>
    </location>
</feature>
<feature type="region of interest" description="Disordered" evidence="1">
    <location>
        <begin position="40"/>
        <end position="83"/>
    </location>
</feature>
<gene>
    <name evidence="2" type="ORF">G5C60_48700</name>
</gene>
<name>A0A6G4VM66_9ACTN</name>
<evidence type="ECO:0000313" key="3">
    <source>
        <dbReference type="Proteomes" id="UP000472335"/>
    </source>
</evidence>
<keyword evidence="3" id="KW-1185">Reference proteome</keyword>
<protein>
    <submittedName>
        <fullName evidence="2">Uncharacterized protein</fullName>
    </submittedName>
</protein>
<dbReference type="AlphaFoldDB" id="A0A6G4VM66"/>